<dbReference type="VEuPathDB" id="FungiDB:MCYG_04001"/>
<evidence type="ECO:0000313" key="2">
    <source>
        <dbReference type="Proteomes" id="UP000002035"/>
    </source>
</evidence>
<protein>
    <submittedName>
        <fullName evidence="1">Uncharacterized protein</fullName>
    </submittedName>
</protein>
<dbReference type="HOGENOM" id="CLU_2049156_0_0_1"/>
<name>C5FMU6_ARTOC</name>
<keyword evidence="2" id="KW-1185">Reference proteome</keyword>
<dbReference type="AlphaFoldDB" id="C5FMU6"/>
<dbReference type="GeneID" id="9224706"/>
<proteinExistence type="predicted"/>
<sequence length="120" mass="13187">MSDTALWHIYTPYTGSSNPSIPATLLFAAGIERQDSALRNKSYVGAGEALYIGTDGRGKKSGIIRGLWRNLWVACEYGVGYMAKQAGSKLSRNLFPWNAQSYWRSGLGLQAGVLNRELNK</sequence>
<evidence type="ECO:0000313" key="1">
    <source>
        <dbReference type="EMBL" id="EEQ31182.1"/>
    </source>
</evidence>
<accession>C5FMU6</accession>
<dbReference type="RefSeq" id="XP_002846264.1">
    <property type="nucleotide sequence ID" value="XM_002846218.1"/>
</dbReference>
<organism evidence="1 2">
    <name type="scientific">Arthroderma otae (strain ATCC MYA-4605 / CBS 113480)</name>
    <name type="common">Microsporum canis</name>
    <dbReference type="NCBI Taxonomy" id="554155"/>
    <lineage>
        <taxon>Eukaryota</taxon>
        <taxon>Fungi</taxon>
        <taxon>Dikarya</taxon>
        <taxon>Ascomycota</taxon>
        <taxon>Pezizomycotina</taxon>
        <taxon>Eurotiomycetes</taxon>
        <taxon>Eurotiomycetidae</taxon>
        <taxon>Onygenales</taxon>
        <taxon>Arthrodermataceae</taxon>
        <taxon>Microsporum</taxon>
    </lineage>
</organism>
<dbReference type="Proteomes" id="UP000002035">
    <property type="component" value="Unassembled WGS sequence"/>
</dbReference>
<dbReference type="EMBL" id="DS995704">
    <property type="protein sequence ID" value="EEQ31182.1"/>
    <property type="molecule type" value="Genomic_DNA"/>
</dbReference>
<gene>
    <name evidence="1" type="ORF">MCYG_04001</name>
</gene>
<reference evidence="2" key="1">
    <citation type="journal article" date="2012" name="MBio">
        <title>Comparative genome analysis of Trichophyton rubrum and related dermatophytes reveals candidate genes involved in infection.</title>
        <authorList>
            <person name="Martinez D.A."/>
            <person name="Oliver B.G."/>
            <person name="Graeser Y."/>
            <person name="Goldberg J.M."/>
            <person name="Li W."/>
            <person name="Martinez-Rossi N.M."/>
            <person name="Monod M."/>
            <person name="Shelest E."/>
            <person name="Barton R.C."/>
            <person name="Birch E."/>
            <person name="Brakhage A.A."/>
            <person name="Chen Z."/>
            <person name="Gurr S.J."/>
            <person name="Heiman D."/>
            <person name="Heitman J."/>
            <person name="Kosti I."/>
            <person name="Rossi A."/>
            <person name="Saif S."/>
            <person name="Samalova M."/>
            <person name="Saunders C.W."/>
            <person name="Shea T."/>
            <person name="Summerbell R.C."/>
            <person name="Xu J."/>
            <person name="Young S."/>
            <person name="Zeng Q."/>
            <person name="Birren B.W."/>
            <person name="Cuomo C.A."/>
            <person name="White T.C."/>
        </authorList>
    </citation>
    <scope>NUCLEOTIDE SEQUENCE [LARGE SCALE GENOMIC DNA]</scope>
    <source>
        <strain evidence="2">ATCC MYA-4605 / CBS 113480</strain>
    </source>
</reference>